<dbReference type="Pfam" id="PF00892">
    <property type="entry name" value="EamA"/>
    <property type="match status" value="2"/>
</dbReference>
<protein>
    <submittedName>
        <fullName evidence="9">Aromatic amino acid exporter YddG</fullName>
    </submittedName>
</protein>
<evidence type="ECO:0000256" key="3">
    <source>
        <dbReference type="ARBA" id="ARBA00022692"/>
    </source>
</evidence>
<evidence type="ECO:0000256" key="1">
    <source>
        <dbReference type="ARBA" id="ARBA00004651"/>
    </source>
</evidence>
<keyword evidence="3 7" id="KW-0812">Transmembrane</keyword>
<accession>A0A132BYZ0</accession>
<dbReference type="InterPro" id="IPR051258">
    <property type="entry name" value="Diverse_Substrate_Transporter"/>
</dbReference>
<feature type="transmembrane region" description="Helical" evidence="7">
    <location>
        <begin position="100"/>
        <end position="118"/>
    </location>
</feature>
<evidence type="ECO:0000256" key="2">
    <source>
        <dbReference type="ARBA" id="ARBA00022475"/>
    </source>
</evidence>
<keyword evidence="4 7" id="KW-1133">Transmembrane helix</keyword>
<feature type="transmembrane region" description="Helical" evidence="7">
    <location>
        <begin position="69"/>
        <end position="88"/>
    </location>
</feature>
<keyword evidence="10" id="KW-1185">Reference proteome</keyword>
<dbReference type="Proteomes" id="UP000068382">
    <property type="component" value="Unassembled WGS sequence"/>
</dbReference>
<dbReference type="PANTHER" id="PTHR42920">
    <property type="entry name" value="OS03G0707200 PROTEIN-RELATED"/>
    <property type="match status" value="1"/>
</dbReference>
<dbReference type="EMBL" id="LPUY01000061">
    <property type="protein sequence ID" value="KUP93047.1"/>
    <property type="molecule type" value="Genomic_DNA"/>
</dbReference>
<feature type="domain" description="EamA" evidence="8">
    <location>
        <begin position="153"/>
        <end position="284"/>
    </location>
</feature>
<feature type="transmembrane region" description="Helical" evidence="7">
    <location>
        <begin position="213"/>
        <end position="231"/>
    </location>
</feature>
<keyword evidence="5 7" id="KW-0472">Membrane</keyword>
<evidence type="ECO:0000256" key="5">
    <source>
        <dbReference type="ARBA" id="ARBA00023136"/>
    </source>
</evidence>
<reference evidence="9 10" key="1">
    <citation type="submission" date="2015-12" db="EMBL/GenBank/DDBJ databases">
        <title>Genome sequence of the marine Rhodobacteraceae strain O3.65, Candidatus Tritonibacter horizontis.</title>
        <authorList>
            <person name="Poehlein A."/>
            <person name="Giebel H.A."/>
            <person name="Voget S."/>
            <person name="Brinkhoff T."/>
        </authorList>
    </citation>
    <scope>NUCLEOTIDE SEQUENCE [LARGE SCALE GENOMIC DNA]</scope>
    <source>
        <strain evidence="9 10">O3.65</strain>
    </source>
</reference>
<comment type="subcellular location">
    <subcellularLocation>
        <location evidence="1">Cell membrane</location>
        <topology evidence="1">Multi-pass membrane protein</topology>
    </subcellularLocation>
</comment>
<feature type="domain" description="EamA" evidence="8">
    <location>
        <begin position="13"/>
        <end position="140"/>
    </location>
</feature>
<gene>
    <name evidence="9" type="primary">yddG</name>
    <name evidence="9" type="ORF">TRIHO_20850</name>
</gene>
<organism evidence="9 10">
    <name type="scientific">Tritonibacter horizontis</name>
    <dbReference type="NCBI Taxonomy" id="1768241"/>
    <lineage>
        <taxon>Bacteria</taxon>
        <taxon>Pseudomonadati</taxon>
        <taxon>Pseudomonadota</taxon>
        <taxon>Alphaproteobacteria</taxon>
        <taxon>Rhodobacterales</taxon>
        <taxon>Paracoccaceae</taxon>
        <taxon>Tritonibacter</taxon>
    </lineage>
</organism>
<dbReference type="InterPro" id="IPR000620">
    <property type="entry name" value="EamA_dom"/>
</dbReference>
<dbReference type="SUPFAM" id="SSF103481">
    <property type="entry name" value="Multidrug resistance efflux transporter EmrE"/>
    <property type="match status" value="1"/>
</dbReference>
<sequence>MPAPLTRPRATAIGFVAVLLWALLALLTVGSSPTPPLLLNTICFTIGGVIGLIWVQATNGWRALARVPLHVYVFGTVGLFGYHALYFSALRAAPAAEAGLIAYLWPLLIVLFSGLLPGERLRAGHFLGALLGFVGAACIITGGGVGFQAQYMPGYGLAFLCAVFWSSYSVGSRVLGAAPTATVAVFCLLSAAASGGLHLIFEETIWPAGALGWGAALMLGLGPVGLAFYVWDIGVKRGDIQMLGTSSYAAPLLSTLILVVAGIADPSWALALAALLITGGAVLAARASASEPTSEAAVVASDPVSPQPAPPVSPQSGR</sequence>
<feature type="transmembrane region" description="Helical" evidence="7">
    <location>
        <begin position="37"/>
        <end position="57"/>
    </location>
</feature>
<evidence type="ECO:0000256" key="6">
    <source>
        <dbReference type="SAM" id="MobiDB-lite"/>
    </source>
</evidence>
<evidence type="ECO:0000259" key="8">
    <source>
        <dbReference type="Pfam" id="PF00892"/>
    </source>
</evidence>
<feature type="transmembrane region" description="Helical" evidence="7">
    <location>
        <begin position="267"/>
        <end position="285"/>
    </location>
</feature>
<evidence type="ECO:0000256" key="4">
    <source>
        <dbReference type="ARBA" id="ARBA00022989"/>
    </source>
</evidence>
<evidence type="ECO:0000313" key="10">
    <source>
        <dbReference type="Proteomes" id="UP000068382"/>
    </source>
</evidence>
<feature type="transmembrane region" description="Helical" evidence="7">
    <location>
        <begin position="153"/>
        <end position="171"/>
    </location>
</feature>
<dbReference type="PANTHER" id="PTHR42920:SF5">
    <property type="entry name" value="EAMA DOMAIN-CONTAINING PROTEIN"/>
    <property type="match status" value="1"/>
</dbReference>
<comment type="caution">
    <text evidence="9">The sequence shown here is derived from an EMBL/GenBank/DDBJ whole genome shotgun (WGS) entry which is preliminary data.</text>
</comment>
<dbReference type="PATRIC" id="fig|1768241.3.peg.2193"/>
<feature type="transmembrane region" description="Helical" evidence="7">
    <location>
        <begin position="243"/>
        <end position="261"/>
    </location>
</feature>
<dbReference type="GO" id="GO:0005886">
    <property type="term" value="C:plasma membrane"/>
    <property type="evidence" value="ECO:0007669"/>
    <property type="project" value="UniProtKB-SubCell"/>
</dbReference>
<feature type="compositionally biased region" description="Pro residues" evidence="6">
    <location>
        <begin position="305"/>
        <end position="318"/>
    </location>
</feature>
<evidence type="ECO:0000256" key="7">
    <source>
        <dbReference type="SAM" id="Phobius"/>
    </source>
</evidence>
<feature type="transmembrane region" description="Helical" evidence="7">
    <location>
        <begin position="183"/>
        <end position="201"/>
    </location>
</feature>
<feature type="transmembrane region" description="Helical" evidence="7">
    <location>
        <begin position="12"/>
        <end position="31"/>
    </location>
</feature>
<feature type="transmembrane region" description="Helical" evidence="7">
    <location>
        <begin position="125"/>
        <end position="147"/>
    </location>
</feature>
<name>A0A132BYZ0_9RHOB</name>
<keyword evidence="2" id="KW-1003">Cell membrane</keyword>
<dbReference type="InterPro" id="IPR037185">
    <property type="entry name" value="EmrE-like"/>
</dbReference>
<dbReference type="AlphaFoldDB" id="A0A132BYZ0"/>
<proteinExistence type="predicted"/>
<feature type="region of interest" description="Disordered" evidence="6">
    <location>
        <begin position="296"/>
        <end position="318"/>
    </location>
</feature>
<evidence type="ECO:0000313" key="9">
    <source>
        <dbReference type="EMBL" id="KUP93047.1"/>
    </source>
</evidence>